<dbReference type="FunCoup" id="A0A1X2H0Q9">
    <property type="interactions" value="564"/>
</dbReference>
<evidence type="ECO:0000313" key="12">
    <source>
        <dbReference type="Proteomes" id="UP000242180"/>
    </source>
</evidence>
<dbReference type="InterPro" id="IPR037171">
    <property type="entry name" value="NagB/RpiA_transferase-like"/>
</dbReference>
<evidence type="ECO:0000256" key="4">
    <source>
        <dbReference type="ARBA" id="ARBA00022540"/>
    </source>
</evidence>
<keyword evidence="12" id="KW-1185">Reference proteome</keyword>
<comment type="caution">
    <text evidence="11">The sequence shown here is derived from an EMBL/GenBank/DDBJ whole genome shotgun (WGS) entry which is preliminary data.</text>
</comment>
<dbReference type="InParanoid" id="A0A1X2H0Q9"/>
<keyword evidence="4" id="KW-0396">Initiation factor</keyword>
<feature type="compositionally biased region" description="Basic and acidic residues" evidence="10">
    <location>
        <begin position="55"/>
        <end position="77"/>
    </location>
</feature>
<dbReference type="Proteomes" id="UP000242180">
    <property type="component" value="Unassembled WGS sequence"/>
</dbReference>
<organism evidence="11 12">
    <name type="scientific">Syncephalastrum racemosum</name>
    <name type="common">Filamentous fungus</name>
    <dbReference type="NCBI Taxonomy" id="13706"/>
    <lineage>
        <taxon>Eukaryota</taxon>
        <taxon>Fungi</taxon>
        <taxon>Fungi incertae sedis</taxon>
        <taxon>Mucoromycota</taxon>
        <taxon>Mucoromycotina</taxon>
        <taxon>Mucoromycetes</taxon>
        <taxon>Mucorales</taxon>
        <taxon>Syncephalastraceae</taxon>
        <taxon>Syncephalastrum</taxon>
    </lineage>
</organism>
<evidence type="ECO:0000313" key="11">
    <source>
        <dbReference type="EMBL" id="ORY91017.1"/>
    </source>
</evidence>
<dbReference type="GO" id="GO:0003743">
    <property type="term" value="F:translation initiation factor activity"/>
    <property type="evidence" value="ECO:0007669"/>
    <property type="project" value="UniProtKB-KW"/>
</dbReference>
<evidence type="ECO:0000256" key="3">
    <source>
        <dbReference type="ARBA" id="ARBA00022490"/>
    </source>
</evidence>
<dbReference type="GO" id="GO:0005851">
    <property type="term" value="C:eukaryotic translation initiation factor 2B complex"/>
    <property type="evidence" value="ECO:0007669"/>
    <property type="project" value="EnsemblFungi"/>
</dbReference>
<evidence type="ECO:0000256" key="6">
    <source>
        <dbReference type="ARBA" id="ARBA00044147"/>
    </source>
</evidence>
<dbReference type="SUPFAM" id="SSF100950">
    <property type="entry name" value="NagB/RpiA/CoA transferase-like"/>
    <property type="match status" value="1"/>
</dbReference>
<dbReference type="STRING" id="13706.A0A1X2H0Q9"/>
<evidence type="ECO:0000256" key="10">
    <source>
        <dbReference type="SAM" id="MobiDB-lite"/>
    </source>
</evidence>
<dbReference type="PANTHER" id="PTHR10233:SF14">
    <property type="entry name" value="TRANSLATION INITIATION FACTOR EIF-2B SUBUNIT DELTA"/>
    <property type="match status" value="1"/>
</dbReference>
<comment type="similarity">
    <text evidence="2 9">Belongs to the eIF-2B alpha/beta/delta subunits family.</text>
</comment>
<dbReference type="OrthoDB" id="10254737at2759"/>
<evidence type="ECO:0000256" key="5">
    <source>
        <dbReference type="ARBA" id="ARBA00022917"/>
    </source>
</evidence>
<feature type="compositionally biased region" description="Low complexity" evidence="10">
    <location>
        <begin position="78"/>
        <end position="88"/>
    </location>
</feature>
<dbReference type="InterPro" id="IPR000649">
    <property type="entry name" value="IF-2B-related"/>
</dbReference>
<dbReference type="OMA" id="MRDYVIC"/>
<feature type="region of interest" description="Disordered" evidence="10">
    <location>
        <begin position="1"/>
        <end position="131"/>
    </location>
</feature>
<keyword evidence="3" id="KW-0963">Cytoplasm</keyword>
<name>A0A1X2H0Q9_SYNRA</name>
<protein>
    <recommendedName>
        <fullName evidence="6">Translation initiation factor eIF2B subunit delta</fullName>
    </recommendedName>
    <alternativeName>
        <fullName evidence="7">eIF2B GDP-GTP exchange factor subunit delta</fullName>
    </alternativeName>
</protein>
<sequence length="488" mass="54934">MSSSYENQWLAPGSSPVARSNASSKDDNKSTVSATSSTSNSNTKENTPVRPPRKSQKEMTKAERRALQEQQRQEKQSRLATSGGQAQKQGKKDDSKKSQPSQQQQQQQHHQQQQKPGDEQKKKVKAANKVDQNQVPWLMHLDTFKRPNTTGNNKELHPAVLTLGLLFSEYKIVGSNARCVAMLEAFSRVIAEHRPPSDATFARHIQKHLDPHIAYLLSTRPMSLSMRECIRWLKKEISDIVEEEPPLTDEEARNRLMQHIEHFIRERITMADQLIIQNGLQKIQDGEVILTYGKSSVVESLLLETKKKGIDFKVIVVDSRPLLEGKHLLRRLVAAGIDCSYHLLSSVYVALRSVTKVVMGAHALLSNGAVYSRIGTAMVAMAARDKQIPVMICCETYKFVNRTQVDSLVLNEMGNPDDLVQSKPVYNSCHLSHPSPTESALSTWRDQPNLRLLNLLYDVTPSKYITLVVTEVGLIPCTSAPVIWREYK</sequence>
<dbReference type="GO" id="GO:0005829">
    <property type="term" value="C:cytosol"/>
    <property type="evidence" value="ECO:0007669"/>
    <property type="project" value="UniProtKB-SubCell"/>
</dbReference>
<proteinExistence type="inferred from homology"/>
<evidence type="ECO:0000256" key="8">
    <source>
        <dbReference type="ARBA" id="ARBA00046432"/>
    </source>
</evidence>
<dbReference type="AlphaFoldDB" id="A0A1X2H0Q9"/>
<feature type="compositionally biased region" description="Low complexity" evidence="10">
    <location>
        <begin position="98"/>
        <end position="115"/>
    </location>
</feature>
<feature type="compositionally biased region" description="Low complexity" evidence="10">
    <location>
        <begin position="30"/>
        <end position="46"/>
    </location>
</feature>
<dbReference type="Gene3D" id="3.40.50.10470">
    <property type="entry name" value="Translation initiation factor eif-2b, domain 2"/>
    <property type="match status" value="1"/>
</dbReference>
<dbReference type="Pfam" id="PF01008">
    <property type="entry name" value="IF-2B"/>
    <property type="match status" value="1"/>
</dbReference>
<accession>A0A1X2H0Q9</accession>
<dbReference type="GO" id="GO:0002183">
    <property type="term" value="P:cytoplasmic translational initiation"/>
    <property type="evidence" value="ECO:0007669"/>
    <property type="project" value="EnsemblFungi"/>
</dbReference>
<dbReference type="PANTHER" id="PTHR10233">
    <property type="entry name" value="TRANSLATION INITIATION FACTOR EIF-2B"/>
    <property type="match status" value="1"/>
</dbReference>
<evidence type="ECO:0000256" key="1">
    <source>
        <dbReference type="ARBA" id="ARBA00004514"/>
    </source>
</evidence>
<comment type="subunit">
    <text evidence="8">Component of the translation initiation factor 2B (eIF2B) complex which is a heterodecamer of two sets of five different subunits: alpha, beta, gamma, delta and epsilon. Subunits alpha, beta and delta comprise a regulatory subcomplex and subunits epsilon and gamma comprise a catalytic subcomplex. Within the complex, the hexameric regulatory complex resides at the center, with the two heterodimeric catalytic subcomplexes bound on opposite sides.</text>
</comment>
<gene>
    <name evidence="11" type="ORF">BCR43DRAFT_532752</name>
</gene>
<evidence type="ECO:0000256" key="2">
    <source>
        <dbReference type="ARBA" id="ARBA00007251"/>
    </source>
</evidence>
<reference evidence="11 12" key="1">
    <citation type="submission" date="2016-07" db="EMBL/GenBank/DDBJ databases">
        <title>Pervasive Adenine N6-methylation of Active Genes in Fungi.</title>
        <authorList>
            <consortium name="DOE Joint Genome Institute"/>
            <person name="Mondo S.J."/>
            <person name="Dannebaum R.O."/>
            <person name="Kuo R.C."/>
            <person name="Labutti K."/>
            <person name="Haridas S."/>
            <person name="Kuo A."/>
            <person name="Salamov A."/>
            <person name="Ahrendt S.R."/>
            <person name="Lipzen A."/>
            <person name="Sullivan W."/>
            <person name="Andreopoulos W.B."/>
            <person name="Clum A."/>
            <person name="Lindquist E."/>
            <person name="Daum C."/>
            <person name="Ramamoorthy G.K."/>
            <person name="Gryganskyi A."/>
            <person name="Culley D."/>
            <person name="Magnuson J.K."/>
            <person name="James T.Y."/>
            <person name="O'Malley M.A."/>
            <person name="Stajich J.E."/>
            <person name="Spatafora J.W."/>
            <person name="Visel A."/>
            <person name="Grigoriev I.V."/>
        </authorList>
    </citation>
    <scope>NUCLEOTIDE SEQUENCE [LARGE SCALE GENOMIC DNA]</scope>
    <source>
        <strain evidence="11 12">NRRL 2496</strain>
    </source>
</reference>
<keyword evidence="5" id="KW-0648">Protein biosynthesis</keyword>
<dbReference type="GO" id="GO:0005085">
    <property type="term" value="F:guanyl-nucleotide exchange factor activity"/>
    <property type="evidence" value="ECO:0007669"/>
    <property type="project" value="EnsemblFungi"/>
</dbReference>
<dbReference type="EMBL" id="MCGN01000011">
    <property type="protein sequence ID" value="ORY91017.1"/>
    <property type="molecule type" value="Genomic_DNA"/>
</dbReference>
<dbReference type="InterPro" id="IPR042529">
    <property type="entry name" value="IF_2B-like_C"/>
</dbReference>
<comment type="subcellular location">
    <subcellularLocation>
        <location evidence="1">Cytoplasm</location>
        <location evidence="1">Cytosol</location>
    </subcellularLocation>
</comment>
<evidence type="ECO:0000256" key="9">
    <source>
        <dbReference type="RuleBase" id="RU003814"/>
    </source>
</evidence>
<evidence type="ECO:0000256" key="7">
    <source>
        <dbReference type="ARBA" id="ARBA00044356"/>
    </source>
</evidence>